<proteinExistence type="predicted"/>
<reference evidence="1 2" key="1">
    <citation type="submission" date="2015-06" db="EMBL/GenBank/DDBJ databases">
        <title>Investigation of pathophysiology for high-risk pregnancy and development of treatment modality based on it.</title>
        <authorList>
            <person name="Kim B.-C."/>
            <person name="Lim S."/>
        </authorList>
    </citation>
    <scope>NUCLEOTIDE SEQUENCE [LARGE SCALE GENOMIC DNA]</scope>
    <source>
        <strain evidence="1 2">AD1-86</strain>
    </source>
</reference>
<dbReference type="Proteomes" id="UP000092596">
    <property type="component" value="Chromosome"/>
</dbReference>
<name>A0A1B0ZJR8_9MICO</name>
<sequence>MCRETLAAARRAKCVTGVLTLLESRERERTRAAMATSRIAATA</sequence>
<dbReference type="EMBL" id="CP012117">
    <property type="protein sequence ID" value="ANP28163.1"/>
    <property type="molecule type" value="Genomic_DNA"/>
</dbReference>
<accession>A0A1B0ZJR8</accession>
<gene>
    <name evidence="1" type="ORF">DAD186_16130</name>
</gene>
<dbReference type="AlphaFoldDB" id="A0A1B0ZJR8"/>
<evidence type="ECO:0000313" key="2">
    <source>
        <dbReference type="Proteomes" id="UP000092596"/>
    </source>
</evidence>
<protein>
    <submittedName>
        <fullName evidence="1">Uncharacterized protein</fullName>
    </submittedName>
</protein>
<organism evidence="1 2">
    <name type="scientific">Dermabacter vaginalis</name>
    <dbReference type="NCBI Taxonomy" id="1630135"/>
    <lineage>
        <taxon>Bacteria</taxon>
        <taxon>Bacillati</taxon>
        <taxon>Actinomycetota</taxon>
        <taxon>Actinomycetes</taxon>
        <taxon>Micrococcales</taxon>
        <taxon>Dermabacteraceae</taxon>
        <taxon>Dermabacter</taxon>
    </lineage>
</organism>
<dbReference type="KEGG" id="dva:DAD186_16130"/>
<evidence type="ECO:0000313" key="1">
    <source>
        <dbReference type="EMBL" id="ANP28163.1"/>
    </source>
</evidence>